<proteinExistence type="inferred from homology"/>
<dbReference type="SMART" id="SM00292">
    <property type="entry name" value="BRCT"/>
    <property type="match status" value="1"/>
</dbReference>
<dbReference type="eggNOG" id="KOG2534">
    <property type="taxonomic scope" value="Eukaryota"/>
</dbReference>
<evidence type="ECO:0000256" key="7">
    <source>
        <dbReference type="ARBA" id="ARBA00022723"/>
    </source>
</evidence>
<dbReference type="SUPFAM" id="SSF81301">
    <property type="entry name" value="Nucleotidyltransferase"/>
    <property type="match status" value="1"/>
</dbReference>
<keyword evidence="8" id="KW-0456">Lyase</keyword>
<dbReference type="RefSeq" id="XP_002955896.1">
    <property type="nucleotide sequence ID" value="XM_002955850.1"/>
</dbReference>
<dbReference type="Gene3D" id="3.30.460.10">
    <property type="entry name" value="Beta Polymerase, domain 2"/>
    <property type="match status" value="1"/>
</dbReference>
<feature type="active site" description="Nucleophile; Schiff-base intermediate with DNA; for 5'-dRP lyase activity" evidence="10">
    <location>
        <position position="987"/>
    </location>
</feature>
<feature type="compositionally biased region" description="Gly residues" evidence="11">
    <location>
        <begin position="314"/>
        <end position="328"/>
    </location>
</feature>
<dbReference type="GO" id="GO:0005634">
    <property type="term" value="C:nucleus"/>
    <property type="evidence" value="ECO:0007669"/>
    <property type="project" value="UniProtKB-SubCell"/>
</dbReference>
<dbReference type="InterPro" id="IPR036420">
    <property type="entry name" value="BRCT_dom_sf"/>
</dbReference>
<evidence type="ECO:0000256" key="1">
    <source>
        <dbReference type="ARBA" id="ARBA00001936"/>
    </source>
</evidence>
<dbReference type="InterPro" id="IPR001357">
    <property type="entry name" value="BRCT_dom"/>
</dbReference>
<dbReference type="GO" id="GO:0016829">
    <property type="term" value="F:lyase activity"/>
    <property type="evidence" value="ECO:0007669"/>
    <property type="project" value="UniProtKB-KW"/>
</dbReference>
<dbReference type="InterPro" id="IPR022312">
    <property type="entry name" value="DNA_pol_X"/>
</dbReference>
<dbReference type="InterPro" id="IPR037160">
    <property type="entry name" value="DNA_Pol_thumb_sf"/>
</dbReference>
<dbReference type="PANTHER" id="PTHR11276:SF28">
    <property type="entry name" value="DNA POLYMERASE LAMBDA"/>
    <property type="match status" value="1"/>
</dbReference>
<dbReference type="InParanoid" id="D8UB26"/>
<dbReference type="CDD" id="cd22671">
    <property type="entry name" value="FHA_APTX-like"/>
    <property type="match status" value="1"/>
</dbReference>
<keyword evidence="9" id="KW-0539">Nucleus</keyword>
<gene>
    <name evidence="13" type="ORF">VOLCADRAFT_96792</name>
</gene>
<dbReference type="STRING" id="3068.D8UB26"/>
<evidence type="ECO:0000313" key="14">
    <source>
        <dbReference type="Proteomes" id="UP000001058"/>
    </source>
</evidence>
<feature type="region of interest" description="Disordered" evidence="11">
    <location>
        <begin position="481"/>
        <end position="502"/>
    </location>
</feature>
<dbReference type="KEGG" id="vcn:VOLCADRAFT_96792"/>
<dbReference type="Gene3D" id="3.40.50.10190">
    <property type="entry name" value="BRCT domain"/>
    <property type="match status" value="1"/>
</dbReference>
<dbReference type="SMART" id="SM00483">
    <property type="entry name" value="POLXc"/>
    <property type="match status" value="1"/>
</dbReference>
<feature type="domain" description="BRCT" evidence="12">
    <location>
        <begin position="688"/>
        <end position="794"/>
    </location>
</feature>
<dbReference type="InterPro" id="IPR002008">
    <property type="entry name" value="DNA_pol_X_beta-like"/>
</dbReference>
<comment type="subcellular location">
    <subcellularLocation>
        <location evidence="2">Nucleus</location>
    </subcellularLocation>
</comment>
<accession>D8UB26</accession>
<dbReference type="SUPFAM" id="SSF49879">
    <property type="entry name" value="SMAD/FHA domain"/>
    <property type="match status" value="1"/>
</dbReference>
<dbReference type="GO" id="GO:0003887">
    <property type="term" value="F:DNA-directed DNA polymerase activity"/>
    <property type="evidence" value="ECO:0007669"/>
    <property type="project" value="InterPro"/>
</dbReference>
<dbReference type="InterPro" id="IPR018944">
    <property type="entry name" value="DNA_pol_lambd_fingers_domain"/>
</dbReference>
<feature type="region of interest" description="Disordered" evidence="11">
    <location>
        <begin position="613"/>
        <end position="686"/>
    </location>
</feature>
<keyword evidence="5" id="KW-0808">Transferase</keyword>
<evidence type="ECO:0000256" key="6">
    <source>
        <dbReference type="ARBA" id="ARBA00022695"/>
    </source>
</evidence>
<feature type="compositionally biased region" description="Low complexity" evidence="11">
    <location>
        <begin position="181"/>
        <end position="203"/>
    </location>
</feature>
<dbReference type="InterPro" id="IPR027421">
    <property type="entry name" value="DNA_pol_lamdba_lyase_dom_sf"/>
</dbReference>
<keyword evidence="6" id="KW-0548">Nucleotidyltransferase</keyword>
<dbReference type="FunFam" id="1.10.150.20:FF:000010">
    <property type="entry name" value="DNA polymerase lambda"/>
    <property type="match status" value="1"/>
</dbReference>
<feature type="compositionally biased region" description="Pro residues" evidence="11">
    <location>
        <begin position="619"/>
        <end position="631"/>
    </location>
</feature>
<reference evidence="13 14" key="1">
    <citation type="journal article" date="2010" name="Science">
        <title>Genomic analysis of organismal complexity in the multicellular green alga Volvox carteri.</title>
        <authorList>
            <person name="Prochnik S.E."/>
            <person name="Umen J."/>
            <person name="Nedelcu A.M."/>
            <person name="Hallmann A."/>
            <person name="Miller S.M."/>
            <person name="Nishii I."/>
            <person name="Ferris P."/>
            <person name="Kuo A."/>
            <person name="Mitros T."/>
            <person name="Fritz-Laylin L.K."/>
            <person name="Hellsten U."/>
            <person name="Chapman J."/>
            <person name="Simakov O."/>
            <person name="Rensing S.A."/>
            <person name="Terry A."/>
            <person name="Pangilinan J."/>
            <person name="Kapitonov V."/>
            <person name="Jurka J."/>
            <person name="Salamov A."/>
            <person name="Shapiro H."/>
            <person name="Schmutz J."/>
            <person name="Grimwood J."/>
            <person name="Lindquist E."/>
            <person name="Lucas S."/>
            <person name="Grigoriev I.V."/>
            <person name="Schmitt R."/>
            <person name="Kirk D."/>
            <person name="Rokhsar D.S."/>
        </authorList>
    </citation>
    <scope>NUCLEOTIDE SEQUENCE [LARGE SCALE GENOMIC DNA]</scope>
    <source>
        <strain evidence="14">f. Nagariensis / Eve</strain>
    </source>
</reference>
<evidence type="ECO:0000256" key="11">
    <source>
        <dbReference type="SAM" id="MobiDB-lite"/>
    </source>
</evidence>
<dbReference type="EMBL" id="GL378376">
    <property type="protein sequence ID" value="EFJ43097.1"/>
    <property type="molecule type" value="Genomic_DNA"/>
</dbReference>
<evidence type="ECO:0000256" key="10">
    <source>
        <dbReference type="PIRSR" id="PIRSR622312-50"/>
    </source>
</evidence>
<evidence type="ECO:0000256" key="5">
    <source>
        <dbReference type="ARBA" id="ARBA00022679"/>
    </source>
</evidence>
<keyword evidence="7" id="KW-0479">Metal-binding</keyword>
<comment type="cofactor">
    <cofactor evidence="1">
        <name>Mn(2+)</name>
        <dbReference type="ChEBI" id="CHEBI:29035"/>
    </cofactor>
</comment>
<sequence>MEFLNLENGRVLTLKLGGLTTLGRGPDSGISSLSVSRNHCTIIYDSEIPDAKSITSRDEDAPHETLGQAHNAVHVRLTVIHPSGAAVIRGPYSRRLGLEPLSFLPAESTCQLYPGDRIYLERRDARLVSGLELRAAAAATQAEATHGSVAAAAANPVDDHSGSFSAQQGKAVAVVSPGKWPPSRTRSASAPPLPSPSSTRAAAEGITQDGGAGGPATEPTAVAKAANAEVSAVTTSPAVAAVDALLRARGSSVEAPVARGPSGLPQPRRVLPSSFRRHQQQHAQAVVRTGGAASAVAAAATEFAAIATDPGVSGSAGMGSLGRTGGGRCGREGTSPAAKRQRRLLSPPPLPLATLAAAPQSAGSDCPANVTSVAVASTATLAAVAGDVLAAAAAAPTSRSSQPALSVLHLRQPSSSPVPLSALAAEQAATAAAVKIYDDKTGSDSEGGRSCRRQLARLHSSEPPSTPPVGKTPNRLIALEGRAAGGGGGGGDGGSRSGAAAVPPPVQPVTVVSGRMTPSPVAAVSKVDLLRAPPVGDVSQMQTLTPVVSAPEVSERLIIPEGTVAAVSERLITPEEDTERLVMPAPGVLLEAAAIVVESRSDGADRVSAVLAQSAAPKATPPRQPPLPPALPSRRGTATATATGAGGSPATAALSSKHDTGKIGAVDGGGSVGGGGGRSREVGGGGGGSDKIFSGCRFVFWARSQSRDLLAQVKQQGGQEQYSLGPRTTHVVARYDTSAEEASRLLRSSDLQYGNTAAAAAAAASTTSPSPFLPVGVLFVTPEYLRDCLAKPQLRLQVRQDAQRRQRQQQQQQQQHLDAARSDPTESPGAAAADATFAGMGVGIASEAGGMAEGEGARGNAAIPAVAATAGGGGSGDAVEVRQERILPSPADICARPEDWGVEGRWIEPWDPQAASRTCMLLLRHWAKPFCILAELKRTRDLYMDRRDQFRIKAIDRGMGVLARVSWPLESPDQLSQLRLGRGTAEKVSEILATGRFSRNDMFEQDEQRMTMMKFMQVWGCGESTARSWWASGARSLDDVRQRTDLTVRQRLGLRHFDDFQRRIPRAEITQIAAVVRQVTIETLRRSPSTVWDSALTQLPDADLLDRLHVRPMGSYVRGHTSSADVVQDFIIAPSPQADPRVGPYELLLAIVDRLNADGYLDPESACVVETQPNRAAEEAIVCYRDKTTSETLTDLPPSGLYSRSDSSQNRRPVGRYRRRREMAGSLGVRVAREPVMKPENEDTVTAVVCSRRTHIITVQQRGVGVVVVVVVVVVMSPGRGMWRNPNSGCYCRIDIKCYRRRLLPFAVTYFGSGMDFNRALRYWASTPLPHVRQLAQSVHPRAEAFRLSDKGLEVVERRWGRGGEPAAGGRGAGTSGSVAREGLAEYVVATVPCRCETDIFQALGLDYVPLHMRDITRVN</sequence>
<dbReference type="OrthoDB" id="205514at2759"/>
<evidence type="ECO:0000256" key="4">
    <source>
        <dbReference type="ARBA" id="ARBA00016513"/>
    </source>
</evidence>
<dbReference type="GO" id="GO:0006303">
    <property type="term" value="P:double-strand break repair via nonhomologous end joining"/>
    <property type="evidence" value="ECO:0007669"/>
    <property type="project" value="TreeGrafter"/>
</dbReference>
<dbReference type="SUPFAM" id="SSF52113">
    <property type="entry name" value="BRCT domain"/>
    <property type="match status" value="1"/>
</dbReference>
<dbReference type="SUPFAM" id="SSF47802">
    <property type="entry name" value="DNA polymerase beta, N-terminal domain-like"/>
    <property type="match status" value="1"/>
</dbReference>
<organism evidence="14">
    <name type="scientific">Volvox carteri f. nagariensis</name>
    <dbReference type="NCBI Taxonomy" id="3068"/>
    <lineage>
        <taxon>Eukaryota</taxon>
        <taxon>Viridiplantae</taxon>
        <taxon>Chlorophyta</taxon>
        <taxon>core chlorophytes</taxon>
        <taxon>Chlorophyceae</taxon>
        <taxon>CS clade</taxon>
        <taxon>Chlamydomonadales</taxon>
        <taxon>Volvocaceae</taxon>
        <taxon>Volvox</taxon>
    </lineage>
</organism>
<evidence type="ECO:0000256" key="2">
    <source>
        <dbReference type="ARBA" id="ARBA00004123"/>
    </source>
</evidence>
<dbReference type="InterPro" id="IPR043519">
    <property type="entry name" value="NT_sf"/>
</dbReference>
<dbReference type="GO" id="GO:0003677">
    <property type="term" value="F:DNA binding"/>
    <property type="evidence" value="ECO:0007669"/>
    <property type="project" value="InterPro"/>
</dbReference>
<feature type="compositionally biased region" description="Gly residues" evidence="11">
    <location>
        <begin position="483"/>
        <end position="496"/>
    </location>
</feature>
<dbReference type="InterPro" id="IPR002054">
    <property type="entry name" value="DNA-dir_DNA_pol_X"/>
</dbReference>
<evidence type="ECO:0000259" key="12">
    <source>
        <dbReference type="PROSITE" id="PS50172"/>
    </source>
</evidence>
<feature type="compositionally biased region" description="Low complexity" evidence="11">
    <location>
        <begin position="808"/>
        <end position="817"/>
    </location>
</feature>
<dbReference type="SUPFAM" id="SSF81585">
    <property type="entry name" value="PsbU/PolX domain-like"/>
    <property type="match status" value="1"/>
</dbReference>
<feature type="region of interest" description="Disordered" evidence="11">
    <location>
        <begin position="311"/>
        <end position="352"/>
    </location>
</feature>
<dbReference type="Gene3D" id="3.30.210.10">
    <property type="entry name" value="DNA polymerase, thumb domain"/>
    <property type="match status" value="1"/>
</dbReference>
<feature type="compositionally biased region" description="Gly residues" evidence="11">
    <location>
        <begin position="666"/>
        <end position="686"/>
    </location>
</feature>
<evidence type="ECO:0000256" key="3">
    <source>
        <dbReference type="ARBA" id="ARBA00008323"/>
    </source>
</evidence>
<feature type="region of interest" description="Disordered" evidence="11">
    <location>
        <begin position="800"/>
        <end position="831"/>
    </location>
</feature>
<dbReference type="Gene3D" id="1.10.150.110">
    <property type="entry name" value="DNA polymerase beta, N-terminal domain-like"/>
    <property type="match status" value="1"/>
</dbReference>
<dbReference type="PROSITE" id="PS50172">
    <property type="entry name" value="BRCT"/>
    <property type="match status" value="1"/>
</dbReference>
<dbReference type="GO" id="GO:0046872">
    <property type="term" value="F:metal ion binding"/>
    <property type="evidence" value="ECO:0007669"/>
    <property type="project" value="UniProtKB-KW"/>
</dbReference>
<evidence type="ECO:0000256" key="9">
    <source>
        <dbReference type="ARBA" id="ARBA00023242"/>
    </source>
</evidence>
<dbReference type="PRINTS" id="PR00870">
    <property type="entry name" value="DNAPOLXBETA"/>
</dbReference>
<dbReference type="PANTHER" id="PTHR11276">
    <property type="entry name" value="DNA POLYMERASE TYPE-X FAMILY MEMBER"/>
    <property type="match status" value="1"/>
</dbReference>
<comment type="similarity">
    <text evidence="3">Belongs to the DNA polymerase type-X family.</text>
</comment>
<feature type="region of interest" description="Disordered" evidence="11">
    <location>
        <begin position="1194"/>
        <end position="1217"/>
    </location>
</feature>
<evidence type="ECO:0000256" key="8">
    <source>
        <dbReference type="ARBA" id="ARBA00023239"/>
    </source>
</evidence>
<dbReference type="InterPro" id="IPR008984">
    <property type="entry name" value="SMAD_FHA_dom_sf"/>
</dbReference>
<dbReference type="Pfam" id="PF10391">
    <property type="entry name" value="DNA_pol_lambd_f"/>
    <property type="match status" value="1"/>
</dbReference>
<dbReference type="Proteomes" id="UP000001058">
    <property type="component" value="Unassembled WGS sequence"/>
</dbReference>
<keyword evidence="14" id="KW-1185">Reference proteome</keyword>
<dbReference type="Gene3D" id="1.10.150.20">
    <property type="entry name" value="5' to 3' exonuclease, C-terminal subdomain"/>
    <property type="match status" value="1"/>
</dbReference>
<name>D8UB26_VOLCA</name>
<feature type="compositionally biased region" description="Low complexity" evidence="11">
    <location>
        <begin position="632"/>
        <end position="653"/>
    </location>
</feature>
<evidence type="ECO:0000313" key="13">
    <source>
        <dbReference type="EMBL" id="EFJ43097.1"/>
    </source>
</evidence>
<dbReference type="GeneID" id="9614617"/>
<protein>
    <recommendedName>
        <fullName evidence="4">DNA polymerase lambda</fullName>
    </recommendedName>
</protein>
<feature type="region of interest" description="Disordered" evidence="11">
    <location>
        <begin position="157"/>
        <end position="218"/>
    </location>
</feature>